<comment type="caution">
    <text evidence="5">The sequence shown here is derived from an EMBL/GenBank/DDBJ whole genome shotgun (WGS) entry which is preliminary data.</text>
</comment>
<keyword evidence="3" id="KW-0326">Glycosidase</keyword>
<dbReference type="SMART" id="SM00641">
    <property type="entry name" value="Glyco_25"/>
    <property type="match status" value="1"/>
</dbReference>
<evidence type="ECO:0000313" key="5">
    <source>
        <dbReference type="EMBL" id="MFL0251417.1"/>
    </source>
</evidence>
<feature type="domain" description="Peptidoglycan binding-like" evidence="4">
    <location>
        <begin position="286"/>
        <end position="323"/>
    </location>
</feature>
<dbReference type="PANTHER" id="PTHR34135:SF2">
    <property type="entry name" value="LYSOZYME"/>
    <property type="match status" value="1"/>
</dbReference>
<dbReference type="InterPro" id="IPR017853">
    <property type="entry name" value="GH"/>
</dbReference>
<dbReference type="SUPFAM" id="SSF51445">
    <property type="entry name" value="(Trans)glycosidases"/>
    <property type="match status" value="1"/>
</dbReference>
<organism evidence="5 6">
    <name type="scientific">Clostridium neuense</name>
    <dbReference type="NCBI Taxonomy" id="1728934"/>
    <lineage>
        <taxon>Bacteria</taxon>
        <taxon>Bacillati</taxon>
        <taxon>Bacillota</taxon>
        <taxon>Clostridia</taxon>
        <taxon>Eubacteriales</taxon>
        <taxon>Clostridiaceae</taxon>
        <taxon>Clostridium</taxon>
    </lineage>
</organism>
<evidence type="ECO:0000313" key="6">
    <source>
        <dbReference type="Proteomes" id="UP001623592"/>
    </source>
</evidence>
<dbReference type="Pfam" id="PF01183">
    <property type="entry name" value="Glyco_hydro_25"/>
    <property type="match status" value="1"/>
</dbReference>
<comment type="similarity">
    <text evidence="1">Belongs to the glycosyl hydrolase 25 family.</text>
</comment>
<dbReference type="InterPro" id="IPR002053">
    <property type="entry name" value="Glyco_hydro_25"/>
</dbReference>
<dbReference type="InterPro" id="IPR036365">
    <property type="entry name" value="PGBD-like_sf"/>
</dbReference>
<evidence type="ECO:0000256" key="3">
    <source>
        <dbReference type="ARBA" id="ARBA00023295"/>
    </source>
</evidence>
<dbReference type="SUPFAM" id="SSF47090">
    <property type="entry name" value="PGBD-like"/>
    <property type="match status" value="1"/>
</dbReference>
<dbReference type="PANTHER" id="PTHR34135">
    <property type="entry name" value="LYSOZYME"/>
    <property type="match status" value="1"/>
</dbReference>
<reference evidence="5 6" key="1">
    <citation type="submission" date="2024-11" db="EMBL/GenBank/DDBJ databases">
        <authorList>
            <person name="Heng Y.C."/>
            <person name="Lim A.C.H."/>
            <person name="Lee J.K.Y."/>
            <person name="Kittelmann S."/>
        </authorList>
    </citation>
    <scope>NUCLEOTIDE SEQUENCE [LARGE SCALE GENOMIC DNA]</scope>
    <source>
        <strain evidence="5 6">WILCCON 0114</strain>
    </source>
</reference>
<evidence type="ECO:0000259" key="4">
    <source>
        <dbReference type="Pfam" id="PF01471"/>
    </source>
</evidence>
<dbReference type="InterPro" id="IPR036366">
    <property type="entry name" value="PGBDSf"/>
</dbReference>
<dbReference type="Gene3D" id="1.10.101.10">
    <property type="entry name" value="PGBD-like superfamily/PGBD"/>
    <property type="match status" value="1"/>
</dbReference>
<dbReference type="PROSITE" id="PS51904">
    <property type="entry name" value="GLYCOSYL_HYDROL_F25_2"/>
    <property type="match status" value="1"/>
</dbReference>
<keyword evidence="6" id="KW-1185">Reference proteome</keyword>
<accession>A0ABW8TGL0</accession>
<evidence type="ECO:0000256" key="1">
    <source>
        <dbReference type="ARBA" id="ARBA00010646"/>
    </source>
</evidence>
<evidence type="ECO:0000256" key="2">
    <source>
        <dbReference type="ARBA" id="ARBA00022801"/>
    </source>
</evidence>
<name>A0ABW8TGL0_9CLOT</name>
<dbReference type="Proteomes" id="UP001623592">
    <property type="component" value="Unassembled WGS sequence"/>
</dbReference>
<dbReference type="Gene3D" id="3.20.20.80">
    <property type="entry name" value="Glycosidases"/>
    <property type="match status" value="1"/>
</dbReference>
<gene>
    <name evidence="5" type="ORF">ACJDT4_13420</name>
</gene>
<dbReference type="Pfam" id="PF01471">
    <property type="entry name" value="PG_binding_1"/>
    <property type="match status" value="1"/>
</dbReference>
<proteinExistence type="inferred from homology"/>
<protein>
    <submittedName>
        <fullName evidence="5">GH25 family lysozyme</fullName>
    </submittedName>
</protein>
<dbReference type="InterPro" id="IPR018077">
    <property type="entry name" value="Glyco_hydro_fam25_subgr"/>
</dbReference>
<dbReference type="EMBL" id="JBJIAA010000010">
    <property type="protein sequence ID" value="MFL0251417.1"/>
    <property type="molecule type" value="Genomic_DNA"/>
</dbReference>
<sequence>MLTAVVLSTAFFIPANRAQATTYRGIDIYSGNDISDYSTIKSQGIDIVVAKATQGIDYTDSSFNYRCNHVRDAGLKFGAYHFAGGLYGHTPEAEAQHFLDTIKGQTFDICLWLDLEDYSLKTWGKQEAIDFANRFISYVQTRGYKIGIYCCQSFYYENLAGNILNVPVWLANYSKQPTQFSNIVSWQYSETGRLNSASGNLDMDYFNDSVFTGQAPQQVNNNTSNAVTQSSTDASISTLQSELNRQGFGNLKVDNIPGKRTLAACPTLHYGSQGNITKWVQQQLGINADGTFGKQTRQAIFNFQRSHGLYADGIVGHNTWKALLGL</sequence>
<keyword evidence="2" id="KW-0378">Hydrolase</keyword>
<dbReference type="InterPro" id="IPR002477">
    <property type="entry name" value="Peptidoglycan-bd-like"/>
</dbReference>